<dbReference type="Gene3D" id="3.40.630.10">
    <property type="entry name" value="Zn peptidases"/>
    <property type="match status" value="1"/>
</dbReference>
<accession>N6V4Q2</accession>
<protein>
    <submittedName>
        <fullName evidence="1">Amidohydrolase</fullName>
    </submittedName>
</protein>
<dbReference type="RefSeq" id="WP_004122011.1">
    <property type="nucleotide sequence ID" value="NZ_AQHN01000076.1"/>
</dbReference>
<dbReference type="Proteomes" id="UP000012429">
    <property type="component" value="Unassembled WGS sequence"/>
</dbReference>
<dbReference type="PATRIC" id="fig|363754.4.peg.4299"/>
<keyword evidence="2" id="KW-1185">Reference proteome</keyword>
<dbReference type="EMBL" id="AQHN01000076">
    <property type="protein sequence ID" value="ENN86007.1"/>
    <property type="molecule type" value="Genomic_DNA"/>
</dbReference>
<dbReference type="STRING" id="363754.RHSP_65427"/>
<organism evidence="1 2">
    <name type="scientific">Rhizobium freirei PRF 81</name>
    <dbReference type="NCBI Taxonomy" id="363754"/>
    <lineage>
        <taxon>Bacteria</taxon>
        <taxon>Pseudomonadati</taxon>
        <taxon>Pseudomonadota</taxon>
        <taxon>Alphaproteobacteria</taxon>
        <taxon>Hyphomicrobiales</taxon>
        <taxon>Rhizobiaceae</taxon>
        <taxon>Rhizobium/Agrobacterium group</taxon>
        <taxon>Rhizobium</taxon>
    </lineage>
</organism>
<comment type="caution">
    <text evidence="1">The sequence shown here is derived from an EMBL/GenBank/DDBJ whole genome shotgun (WGS) entry which is preliminary data.</text>
</comment>
<sequence length="102" mass="10856">MSDFDLVLTGRVVGTDRVRDNGYVAVRGGLVERMGEGSPPSAVLREDFGSALIFVPCRHGRSHTPDDGAEPEAIAAGAATLLEMIMRLDETLDIPSSTEISI</sequence>
<evidence type="ECO:0000313" key="1">
    <source>
        <dbReference type="EMBL" id="ENN86007.1"/>
    </source>
</evidence>
<gene>
    <name evidence="1" type="ORF">RHSP_65427</name>
</gene>
<proteinExistence type="predicted"/>
<dbReference type="AlphaFoldDB" id="N6V4Q2"/>
<dbReference type="GO" id="GO:0016787">
    <property type="term" value="F:hydrolase activity"/>
    <property type="evidence" value="ECO:0007669"/>
    <property type="project" value="UniProtKB-KW"/>
</dbReference>
<dbReference type="SUPFAM" id="SSF53187">
    <property type="entry name" value="Zn-dependent exopeptidases"/>
    <property type="match status" value="1"/>
</dbReference>
<keyword evidence="1" id="KW-0378">Hydrolase</keyword>
<name>N6V4Q2_9HYPH</name>
<reference evidence="1 2" key="1">
    <citation type="journal article" date="2012" name="BMC Genomics">
        <title>Genomic basis of broad host range and environmental adaptability of Rhizobium tropici CIAT 899 and Rhizobium sp. PRF 81 which are used in inoculants for common bean (Phaseolus vulgaris L.).</title>
        <authorList>
            <person name="Ormeno-Orrillo E."/>
            <person name="Menna P."/>
            <person name="Almeida L.G."/>
            <person name="Ollero F.J."/>
            <person name="Nicolas M.F."/>
            <person name="Pains Rodrigues E."/>
            <person name="Shigueyoshi Nakatani A."/>
            <person name="Silva Batista J.S."/>
            <person name="Oliveira Chueire L.M."/>
            <person name="Souza R.C."/>
            <person name="Ribeiro Vasconcelos A.T."/>
            <person name="Megias M."/>
            <person name="Hungria M."/>
            <person name="Martinez-Romero E."/>
        </authorList>
    </citation>
    <scope>NUCLEOTIDE SEQUENCE [LARGE SCALE GENOMIC DNA]</scope>
    <source>
        <strain evidence="1 2">PRF 81</strain>
    </source>
</reference>
<evidence type="ECO:0000313" key="2">
    <source>
        <dbReference type="Proteomes" id="UP000012429"/>
    </source>
</evidence>